<evidence type="ECO:0000256" key="1">
    <source>
        <dbReference type="SAM" id="MobiDB-lite"/>
    </source>
</evidence>
<name>A0A1W1E5V0_9ZZZZ</name>
<reference evidence="2" key="1">
    <citation type="submission" date="2016-10" db="EMBL/GenBank/DDBJ databases">
        <authorList>
            <person name="de Groot N.N."/>
        </authorList>
    </citation>
    <scope>NUCLEOTIDE SEQUENCE</scope>
</reference>
<accession>A0A1W1E5V0</accession>
<organism evidence="2">
    <name type="scientific">hydrothermal vent metagenome</name>
    <dbReference type="NCBI Taxonomy" id="652676"/>
    <lineage>
        <taxon>unclassified sequences</taxon>
        <taxon>metagenomes</taxon>
        <taxon>ecological metagenomes</taxon>
    </lineage>
</organism>
<sequence>MRRKFGKGVKNFHKGVKKFGKGVKKSYKGVRKSGTAFKTSNGAECFSRLPQSTTQKIRQKNKIPYKSNTYDF</sequence>
<evidence type="ECO:0000313" key="2">
    <source>
        <dbReference type="EMBL" id="SFV89345.1"/>
    </source>
</evidence>
<dbReference type="EMBL" id="FPHZ01000224">
    <property type="protein sequence ID" value="SFV89345.1"/>
    <property type="molecule type" value="Genomic_DNA"/>
</dbReference>
<proteinExistence type="predicted"/>
<feature type="region of interest" description="Disordered" evidence="1">
    <location>
        <begin position="50"/>
        <end position="72"/>
    </location>
</feature>
<dbReference type="AlphaFoldDB" id="A0A1W1E5V0"/>
<protein>
    <submittedName>
        <fullName evidence="2">Uncharacterized protein</fullName>
    </submittedName>
</protein>
<gene>
    <name evidence="2" type="ORF">MNB_SUP05-SYMBIONT-5-1126</name>
</gene>